<gene>
    <name evidence="2" type="ORF">FRX31_006249</name>
</gene>
<dbReference type="Proteomes" id="UP000554482">
    <property type="component" value="Unassembled WGS sequence"/>
</dbReference>
<evidence type="ECO:0000256" key="1">
    <source>
        <dbReference type="SAM" id="MobiDB-lite"/>
    </source>
</evidence>
<feature type="region of interest" description="Disordered" evidence="1">
    <location>
        <begin position="52"/>
        <end position="75"/>
    </location>
</feature>
<organism evidence="2 3">
    <name type="scientific">Thalictrum thalictroides</name>
    <name type="common">Rue-anemone</name>
    <name type="synonym">Anemone thalictroides</name>
    <dbReference type="NCBI Taxonomy" id="46969"/>
    <lineage>
        <taxon>Eukaryota</taxon>
        <taxon>Viridiplantae</taxon>
        <taxon>Streptophyta</taxon>
        <taxon>Embryophyta</taxon>
        <taxon>Tracheophyta</taxon>
        <taxon>Spermatophyta</taxon>
        <taxon>Magnoliopsida</taxon>
        <taxon>Ranunculales</taxon>
        <taxon>Ranunculaceae</taxon>
        <taxon>Thalictroideae</taxon>
        <taxon>Thalictrum</taxon>
    </lineage>
</organism>
<name>A0A7J6X3B5_THATH</name>
<comment type="caution">
    <text evidence="2">The sequence shown here is derived from an EMBL/GenBank/DDBJ whole genome shotgun (WGS) entry which is preliminary data.</text>
</comment>
<sequence>MISLPSSSIENNRNDGIMLVSSIKLDSFAKSPENRPSVSEPVAYLGQLGSFSASSGSTAEGSPSSASRPPRPQKLLKSFSDQSLILFLRLLRG</sequence>
<accession>A0A7J6X3B5</accession>
<evidence type="ECO:0000313" key="2">
    <source>
        <dbReference type="EMBL" id="KAF5204164.1"/>
    </source>
</evidence>
<feature type="compositionally biased region" description="Low complexity" evidence="1">
    <location>
        <begin position="52"/>
        <end position="68"/>
    </location>
</feature>
<dbReference type="AlphaFoldDB" id="A0A7J6X3B5"/>
<evidence type="ECO:0000313" key="3">
    <source>
        <dbReference type="Proteomes" id="UP000554482"/>
    </source>
</evidence>
<keyword evidence="3" id="KW-1185">Reference proteome</keyword>
<proteinExistence type="predicted"/>
<dbReference type="EMBL" id="JABWDY010005789">
    <property type="protein sequence ID" value="KAF5204164.1"/>
    <property type="molecule type" value="Genomic_DNA"/>
</dbReference>
<protein>
    <submittedName>
        <fullName evidence="2">Uncharacterized protein</fullName>
    </submittedName>
</protein>
<reference evidence="2 3" key="1">
    <citation type="submission" date="2020-06" db="EMBL/GenBank/DDBJ databases">
        <title>Transcriptomic and genomic resources for Thalictrum thalictroides and T. hernandezii: Facilitating candidate gene discovery in an emerging model plant lineage.</title>
        <authorList>
            <person name="Arias T."/>
            <person name="Riano-Pachon D.M."/>
            <person name="Di Stilio V.S."/>
        </authorList>
    </citation>
    <scope>NUCLEOTIDE SEQUENCE [LARGE SCALE GENOMIC DNA]</scope>
    <source>
        <strain evidence="3">cv. WT478/WT964</strain>
        <tissue evidence="2">Leaves</tissue>
    </source>
</reference>